<dbReference type="AlphaFoldDB" id="A0A840ILL5"/>
<dbReference type="InterPro" id="IPR022907">
    <property type="entry name" value="VapC_family"/>
</dbReference>
<feature type="domain" description="PIN" evidence="9">
    <location>
        <begin position="1"/>
        <end position="125"/>
    </location>
</feature>
<dbReference type="GO" id="GO:0090729">
    <property type="term" value="F:toxin activity"/>
    <property type="evidence" value="ECO:0007669"/>
    <property type="project" value="UniProtKB-KW"/>
</dbReference>
<evidence type="ECO:0000256" key="5">
    <source>
        <dbReference type="ARBA" id="ARBA00022801"/>
    </source>
</evidence>
<comment type="similarity">
    <text evidence="7 8">Belongs to the PINc/VapC protein family.</text>
</comment>
<evidence type="ECO:0000256" key="4">
    <source>
        <dbReference type="ARBA" id="ARBA00022723"/>
    </source>
</evidence>
<organism evidence="10 11">
    <name type="scientific">Conexibacter arvalis</name>
    <dbReference type="NCBI Taxonomy" id="912552"/>
    <lineage>
        <taxon>Bacteria</taxon>
        <taxon>Bacillati</taxon>
        <taxon>Actinomycetota</taxon>
        <taxon>Thermoleophilia</taxon>
        <taxon>Solirubrobacterales</taxon>
        <taxon>Conexibacteraceae</taxon>
        <taxon>Conexibacter</taxon>
    </lineage>
</organism>
<keyword evidence="2 8" id="KW-1277">Toxin-antitoxin system</keyword>
<evidence type="ECO:0000256" key="3">
    <source>
        <dbReference type="ARBA" id="ARBA00022722"/>
    </source>
</evidence>
<evidence type="ECO:0000256" key="2">
    <source>
        <dbReference type="ARBA" id="ARBA00022649"/>
    </source>
</evidence>
<dbReference type="HAMAP" id="MF_00265">
    <property type="entry name" value="VapC_Nob1"/>
    <property type="match status" value="1"/>
</dbReference>
<keyword evidence="4 8" id="KW-0479">Metal-binding</keyword>
<accession>A0A840ILL5</accession>
<evidence type="ECO:0000259" key="9">
    <source>
        <dbReference type="Pfam" id="PF01850"/>
    </source>
</evidence>
<dbReference type="PANTHER" id="PTHR33653:SF1">
    <property type="entry name" value="RIBONUCLEASE VAPC2"/>
    <property type="match status" value="1"/>
</dbReference>
<dbReference type="Gene3D" id="3.40.50.1010">
    <property type="entry name" value="5'-nuclease"/>
    <property type="match status" value="1"/>
</dbReference>
<dbReference type="InterPro" id="IPR050556">
    <property type="entry name" value="Type_II_TA_system_RNase"/>
</dbReference>
<dbReference type="EMBL" id="JACHNU010000011">
    <property type="protein sequence ID" value="MBB4665141.1"/>
    <property type="molecule type" value="Genomic_DNA"/>
</dbReference>
<gene>
    <name evidence="8" type="primary">vapC</name>
    <name evidence="10" type="ORF">BDZ31_004762</name>
</gene>
<keyword evidence="6 8" id="KW-0460">Magnesium</keyword>
<dbReference type="EC" id="3.1.-.-" evidence="8"/>
<comment type="cofactor">
    <cofactor evidence="1 8">
        <name>Mg(2+)</name>
        <dbReference type="ChEBI" id="CHEBI:18420"/>
    </cofactor>
</comment>
<comment type="caution">
    <text evidence="10">The sequence shown here is derived from an EMBL/GenBank/DDBJ whole genome shotgun (WGS) entry which is preliminary data.</text>
</comment>
<evidence type="ECO:0000313" key="10">
    <source>
        <dbReference type="EMBL" id="MBB4665141.1"/>
    </source>
</evidence>
<dbReference type="GO" id="GO:0016787">
    <property type="term" value="F:hydrolase activity"/>
    <property type="evidence" value="ECO:0007669"/>
    <property type="project" value="UniProtKB-KW"/>
</dbReference>
<feature type="binding site" evidence="8">
    <location>
        <position position="100"/>
    </location>
    <ligand>
        <name>Mg(2+)</name>
        <dbReference type="ChEBI" id="CHEBI:18420"/>
    </ligand>
</feature>
<evidence type="ECO:0000256" key="7">
    <source>
        <dbReference type="ARBA" id="ARBA00038093"/>
    </source>
</evidence>
<dbReference type="InterPro" id="IPR002716">
    <property type="entry name" value="PIN_dom"/>
</dbReference>
<keyword evidence="5 8" id="KW-0378">Hydrolase</keyword>
<dbReference type="GO" id="GO:0004540">
    <property type="term" value="F:RNA nuclease activity"/>
    <property type="evidence" value="ECO:0007669"/>
    <property type="project" value="InterPro"/>
</dbReference>
<feature type="binding site" evidence="8">
    <location>
        <position position="4"/>
    </location>
    <ligand>
        <name>Mg(2+)</name>
        <dbReference type="ChEBI" id="CHEBI:18420"/>
    </ligand>
</feature>
<name>A0A840ILL5_9ACTN</name>
<keyword evidence="3 8" id="KW-0540">Nuclease</keyword>
<dbReference type="Proteomes" id="UP000585272">
    <property type="component" value="Unassembled WGS sequence"/>
</dbReference>
<dbReference type="Pfam" id="PF01850">
    <property type="entry name" value="PIN"/>
    <property type="match status" value="1"/>
</dbReference>
<evidence type="ECO:0000256" key="6">
    <source>
        <dbReference type="ARBA" id="ARBA00022842"/>
    </source>
</evidence>
<comment type="function">
    <text evidence="8">Toxic component of a toxin-antitoxin (TA) system. An RNase.</text>
</comment>
<evidence type="ECO:0000256" key="1">
    <source>
        <dbReference type="ARBA" id="ARBA00001946"/>
    </source>
</evidence>
<keyword evidence="11" id="KW-1185">Reference proteome</keyword>
<dbReference type="GO" id="GO:0000287">
    <property type="term" value="F:magnesium ion binding"/>
    <property type="evidence" value="ECO:0007669"/>
    <property type="project" value="UniProtKB-UniRule"/>
</dbReference>
<protein>
    <recommendedName>
        <fullName evidence="8">Ribonuclease VapC</fullName>
        <shortName evidence="8">RNase VapC</shortName>
        <ecNumber evidence="8">3.1.-.-</ecNumber>
    </recommendedName>
    <alternativeName>
        <fullName evidence="8">Toxin VapC</fullName>
    </alternativeName>
</protein>
<evidence type="ECO:0000313" key="11">
    <source>
        <dbReference type="Proteomes" id="UP000585272"/>
    </source>
</evidence>
<evidence type="ECO:0000256" key="8">
    <source>
        <dbReference type="HAMAP-Rule" id="MF_00265"/>
    </source>
</evidence>
<dbReference type="RefSeq" id="WP_183345811.1">
    <property type="nucleotide sequence ID" value="NZ_JACHNU010000011.1"/>
</dbReference>
<dbReference type="PANTHER" id="PTHR33653">
    <property type="entry name" value="RIBONUCLEASE VAPC2"/>
    <property type="match status" value="1"/>
</dbReference>
<keyword evidence="8" id="KW-0800">Toxin</keyword>
<sequence>MIVDTSALIAILFAEEDADRYAHAIEAAQQRAISAASYVEAGAVVDRAGDPVASRRLDELLAVAGIEVAPVTAEHGRTAREAYRDFGKGSGHPAGLNFGDCFAYALAKARGEPLLWKGDDFGHTDVTAALPAAA</sequence>
<dbReference type="SUPFAM" id="SSF88723">
    <property type="entry name" value="PIN domain-like"/>
    <property type="match status" value="1"/>
</dbReference>
<reference evidence="10 11" key="1">
    <citation type="submission" date="2020-08" db="EMBL/GenBank/DDBJ databases">
        <title>Genomic Encyclopedia of Archaeal and Bacterial Type Strains, Phase II (KMG-II): from individual species to whole genera.</title>
        <authorList>
            <person name="Goeker M."/>
        </authorList>
    </citation>
    <scope>NUCLEOTIDE SEQUENCE [LARGE SCALE GENOMIC DNA]</scope>
    <source>
        <strain evidence="10 11">DSM 23288</strain>
    </source>
</reference>
<dbReference type="InterPro" id="IPR029060">
    <property type="entry name" value="PIN-like_dom_sf"/>
</dbReference>
<proteinExistence type="inferred from homology"/>
<dbReference type="CDD" id="cd09871">
    <property type="entry name" value="PIN_MtVapC28-VapC30-like"/>
    <property type="match status" value="1"/>
</dbReference>